<feature type="region of interest" description="Disordered" evidence="1">
    <location>
        <begin position="157"/>
        <end position="176"/>
    </location>
</feature>
<evidence type="ECO:0000313" key="4">
    <source>
        <dbReference type="Proteomes" id="UP001162031"/>
    </source>
</evidence>
<feature type="compositionally biased region" description="Basic residues" evidence="1">
    <location>
        <begin position="65"/>
        <end position="75"/>
    </location>
</feature>
<protein>
    <recommendedName>
        <fullName evidence="5">ER membrane protein complex subunit 7 beta-sandwich domain-containing protein</fullName>
    </recommendedName>
</protein>
<dbReference type="InterPro" id="IPR039163">
    <property type="entry name" value="EMC7"/>
</dbReference>
<keyword evidence="2" id="KW-0812">Transmembrane</keyword>
<dbReference type="EMBL" id="CANTFL010000671">
    <property type="protein sequence ID" value="CAI5726731.1"/>
    <property type="molecule type" value="Genomic_DNA"/>
</dbReference>
<comment type="caution">
    <text evidence="3">The sequence shown here is derived from an EMBL/GenBank/DDBJ whole genome shotgun (WGS) entry which is preliminary data.</text>
</comment>
<name>A0AAV0TVZ3_HYABA</name>
<organism evidence="3 4">
    <name type="scientific">Hyaloperonospora brassicae</name>
    <name type="common">Brassica downy mildew</name>
    <name type="synonym">Peronospora brassicae</name>
    <dbReference type="NCBI Taxonomy" id="162125"/>
    <lineage>
        <taxon>Eukaryota</taxon>
        <taxon>Sar</taxon>
        <taxon>Stramenopiles</taxon>
        <taxon>Oomycota</taxon>
        <taxon>Peronosporomycetes</taxon>
        <taxon>Peronosporales</taxon>
        <taxon>Peronosporaceae</taxon>
        <taxon>Hyaloperonospora</taxon>
    </lineage>
</organism>
<reference evidence="3" key="1">
    <citation type="submission" date="2022-12" db="EMBL/GenBank/DDBJ databases">
        <authorList>
            <person name="Webb A."/>
        </authorList>
    </citation>
    <scope>NUCLEOTIDE SEQUENCE</scope>
    <source>
        <strain evidence="3">Hp1</strain>
    </source>
</reference>
<feature type="transmembrane region" description="Helical" evidence="2">
    <location>
        <begin position="109"/>
        <end position="131"/>
    </location>
</feature>
<dbReference type="PANTHER" id="PTHR13605">
    <property type="entry name" value="ER MEMBRANE PROTEIN COMPLEX SUBUNIT 7"/>
    <property type="match status" value="1"/>
</dbReference>
<feature type="region of interest" description="Disordered" evidence="1">
    <location>
        <begin position="44"/>
        <end position="75"/>
    </location>
</feature>
<evidence type="ECO:0000256" key="1">
    <source>
        <dbReference type="SAM" id="MobiDB-lite"/>
    </source>
</evidence>
<evidence type="ECO:0008006" key="5">
    <source>
        <dbReference type="Google" id="ProtNLM"/>
    </source>
</evidence>
<keyword evidence="4" id="KW-1185">Reference proteome</keyword>
<evidence type="ECO:0000313" key="3">
    <source>
        <dbReference type="EMBL" id="CAI5726731.1"/>
    </source>
</evidence>
<keyword evidence="2" id="KW-0472">Membrane</keyword>
<dbReference type="PANTHER" id="PTHR13605:SF4">
    <property type="entry name" value="ER MEMBRANE PROTEIN COMPLEX SUBUNIT 7"/>
    <property type="match status" value="1"/>
</dbReference>
<dbReference type="GO" id="GO:0072546">
    <property type="term" value="C:EMC complex"/>
    <property type="evidence" value="ECO:0007669"/>
    <property type="project" value="TreeGrafter"/>
</dbReference>
<dbReference type="Proteomes" id="UP001162031">
    <property type="component" value="Unassembled WGS sequence"/>
</dbReference>
<accession>A0AAV0TVZ3</accession>
<keyword evidence="2" id="KW-1133">Transmembrane helix</keyword>
<sequence>MSLVVKVRSSTDLCGSVAVVQLDGGAQDGVRAGGRLVPLRRRRYRSPRREHSVHGAALRAVPSGHRSRRSGARARGCVRGRSVDGREVSAGGGAREGAQYFDPREKFNVLTLGMNPSFLTIIVPIGLLYVLPKLTAGMDPDDVKKAQEEMGSADPSLVLAGMLGGGQPNADDSDDD</sequence>
<evidence type="ECO:0000256" key="2">
    <source>
        <dbReference type="SAM" id="Phobius"/>
    </source>
</evidence>
<gene>
    <name evidence="3" type="ORF">HBR001_LOCUS3919</name>
</gene>
<dbReference type="AlphaFoldDB" id="A0AAV0TVZ3"/>
<proteinExistence type="predicted"/>